<reference evidence="2 3" key="1">
    <citation type="submission" date="2024-06" db="EMBL/GenBank/DDBJ databases">
        <authorList>
            <person name="Kaempfer P."/>
            <person name="Viver T."/>
        </authorList>
    </citation>
    <scope>NUCLEOTIDE SEQUENCE [LARGE SCALE GENOMIC DNA]</scope>
    <source>
        <strain evidence="2 3">ST-119</strain>
    </source>
</reference>
<dbReference type="RefSeq" id="WP_408085451.1">
    <property type="nucleotide sequence ID" value="NZ_JBELPZ010000013.1"/>
</dbReference>
<dbReference type="Proteomes" id="UP001629156">
    <property type="component" value="Unassembled WGS sequence"/>
</dbReference>
<evidence type="ECO:0000313" key="3">
    <source>
        <dbReference type="Proteomes" id="UP001629156"/>
    </source>
</evidence>
<protein>
    <submittedName>
        <fullName evidence="2">DUF4145 domain-containing protein</fullName>
    </submittedName>
</protein>
<dbReference type="Pfam" id="PF13643">
    <property type="entry name" value="DUF4145"/>
    <property type="match status" value="1"/>
</dbReference>
<name>A0ABW8YXY3_9FLAO</name>
<sequence>MKYIQPELNKPSFHCSHCGVLSLQTWSNDIRCQYKQFLPNGQLTPASFKLNKSYIAKCAHCNNISMWIVDKMVYPLTGNVEMPNPDLPEDIKNDYSEAMNIVNISPRGAAALLRLAIQKLCVHLGEKGKNINEDIENLVKKGLPPTMQQALDSVRVIGNNAVHPGSINFNDKTEIAYALFGFINIISDVLITQPKRVQEFYVDYIPESARKAIESRDKKSDE</sequence>
<dbReference type="EMBL" id="JBELPZ010000013">
    <property type="protein sequence ID" value="MFL9845181.1"/>
    <property type="molecule type" value="Genomic_DNA"/>
</dbReference>
<proteinExistence type="predicted"/>
<feature type="domain" description="DUF4145" evidence="1">
    <location>
        <begin position="96"/>
        <end position="173"/>
    </location>
</feature>
<gene>
    <name evidence="2" type="ORF">ABS766_12200</name>
</gene>
<accession>A0ABW8YXY3</accession>
<dbReference type="InterPro" id="IPR025285">
    <property type="entry name" value="DUF4145"/>
</dbReference>
<organism evidence="2 3">
    <name type="scientific">Flavobacterium rhizosphaerae</name>
    <dbReference type="NCBI Taxonomy" id="3163298"/>
    <lineage>
        <taxon>Bacteria</taxon>
        <taxon>Pseudomonadati</taxon>
        <taxon>Bacteroidota</taxon>
        <taxon>Flavobacteriia</taxon>
        <taxon>Flavobacteriales</taxon>
        <taxon>Flavobacteriaceae</taxon>
        <taxon>Flavobacterium</taxon>
    </lineage>
</organism>
<evidence type="ECO:0000313" key="2">
    <source>
        <dbReference type="EMBL" id="MFL9845181.1"/>
    </source>
</evidence>
<comment type="caution">
    <text evidence="2">The sequence shown here is derived from an EMBL/GenBank/DDBJ whole genome shotgun (WGS) entry which is preliminary data.</text>
</comment>
<evidence type="ECO:0000259" key="1">
    <source>
        <dbReference type="Pfam" id="PF13643"/>
    </source>
</evidence>
<keyword evidence="3" id="KW-1185">Reference proteome</keyword>